<evidence type="ECO:0000313" key="4">
    <source>
        <dbReference type="Proteomes" id="UP000696485"/>
    </source>
</evidence>
<sequence length="424" mass="46756">MADTRFRSTLPKLHLPASNIFGIQPSSSSSDHQSDATVVPESVARPFISAHPSPEFSDSDDERDIHMDRDGQHPLGPLDSYASSVPSYPSTHSPFQKQAGLDKKRLEEHYHEQAQNELALSHHLLLAPIPIPQSHTPRSPPHSPLNGKRGSFSIFNHPSPVNASVAMPVSDPAAVDKLIRENVQGNPLSHTTSNAHFWHLGKLSEFSFSDRFVRSRVFAMKDNNNNNHNNTNDRVPPKDSDKDYHMVSSLSVATTTSDNTHTAETRVSSSPSTSWRLRLYPHGRGDRRRDSEYIGLYLQQDATEAMAIRRKSDALSMSASLPNPSFTSRGSVSSGSRRSISGAILPLVRRHVTLFIATENGDCIAKQDLVEWFSGSEGGLGFPRMVSRKAVQDAVKADDMDLYDDDELVTPELGIVAGVIFHDI</sequence>
<feature type="compositionally biased region" description="Low complexity" evidence="1">
    <location>
        <begin position="223"/>
        <end position="232"/>
    </location>
</feature>
<dbReference type="Gene3D" id="2.60.210.10">
    <property type="entry name" value="Apoptosis, Tumor Necrosis Factor Receptor Associated Protein 2, Chain A"/>
    <property type="match status" value="1"/>
</dbReference>
<feature type="domain" description="MATH" evidence="2">
    <location>
        <begin position="245"/>
        <end position="413"/>
    </location>
</feature>
<comment type="caution">
    <text evidence="3">The sequence shown here is derived from an EMBL/GenBank/DDBJ whole genome shotgun (WGS) entry which is preliminary data.</text>
</comment>
<protein>
    <recommendedName>
        <fullName evidence="2">MATH domain-containing protein</fullName>
    </recommendedName>
</protein>
<feature type="compositionally biased region" description="Basic and acidic residues" evidence="1">
    <location>
        <begin position="235"/>
        <end position="245"/>
    </location>
</feature>
<feature type="region of interest" description="Disordered" evidence="1">
    <location>
        <begin position="22"/>
        <end position="100"/>
    </location>
</feature>
<accession>A0A9P5SUW1</accession>
<dbReference type="InterPro" id="IPR008974">
    <property type="entry name" value="TRAF-like"/>
</dbReference>
<dbReference type="Proteomes" id="UP000696485">
    <property type="component" value="Unassembled WGS sequence"/>
</dbReference>
<feature type="compositionally biased region" description="Polar residues" evidence="1">
    <location>
        <begin position="248"/>
        <end position="275"/>
    </location>
</feature>
<dbReference type="EMBL" id="JAAAUY010000028">
    <property type="protein sequence ID" value="KAF9337385.1"/>
    <property type="molecule type" value="Genomic_DNA"/>
</dbReference>
<evidence type="ECO:0000256" key="1">
    <source>
        <dbReference type="SAM" id="MobiDB-lite"/>
    </source>
</evidence>
<feature type="region of interest" description="Disordered" evidence="1">
    <location>
        <begin position="221"/>
        <end position="281"/>
    </location>
</feature>
<dbReference type="PROSITE" id="PS50144">
    <property type="entry name" value="MATH"/>
    <property type="match status" value="1"/>
</dbReference>
<evidence type="ECO:0000313" key="3">
    <source>
        <dbReference type="EMBL" id="KAF9337385.1"/>
    </source>
</evidence>
<dbReference type="InterPro" id="IPR002083">
    <property type="entry name" value="MATH/TRAF_dom"/>
</dbReference>
<evidence type="ECO:0000259" key="2">
    <source>
        <dbReference type="PROSITE" id="PS50144"/>
    </source>
</evidence>
<feature type="region of interest" description="Disordered" evidence="1">
    <location>
        <begin position="130"/>
        <end position="152"/>
    </location>
</feature>
<feature type="compositionally biased region" description="Polar residues" evidence="1">
    <location>
        <begin position="81"/>
        <end position="96"/>
    </location>
</feature>
<name>A0A9P5SUW1_9FUNG</name>
<gene>
    <name evidence="3" type="ORF">BG006_005012</name>
</gene>
<dbReference type="AlphaFoldDB" id="A0A9P5SUW1"/>
<dbReference type="SUPFAM" id="SSF49599">
    <property type="entry name" value="TRAF domain-like"/>
    <property type="match status" value="1"/>
</dbReference>
<keyword evidence="4" id="KW-1185">Reference proteome</keyword>
<organism evidence="3 4">
    <name type="scientific">Podila minutissima</name>
    <dbReference type="NCBI Taxonomy" id="64525"/>
    <lineage>
        <taxon>Eukaryota</taxon>
        <taxon>Fungi</taxon>
        <taxon>Fungi incertae sedis</taxon>
        <taxon>Mucoromycota</taxon>
        <taxon>Mortierellomycotina</taxon>
        <taxon>Mortierellomycetes</taxon>
        <taxon>Mortierellales</taxon>
        <taxon>Mortierellaceae</taxon>
        <taxon>Podila</taxon>
    </lineage>
</organism>
<reference evidence="3" key="1">
    <citation type="journal article" date="2020" name="Fungal Divers.">
        <title>Resolving the Mortierellaceae phylogeny through synthesis of multi-gene phylogenetics and phylogenomics.</title>
        <authorList>
            <person name="Vandepol N."/>
            <person name="Liber J."/>
            <person name="Desiro A."/>
            <person name="Na H."/>
            <person name="Kennedy M."/>
            <person name="Barry K."/>
            <person name="Grigoriev I.V."/>
            <person name="Miller A.N."/>
            <person name="O'Donnell K."/>
            <person name="Stajich J.E."/>
            <person name="Bonito G."/>
        </authorList>
    </citation>
    <scope>NUCLEOTIDE SEQUENCE</scope>
    <source>
        <strain evidence="3">NVP1</strain>
    </source>
</reference>
<proteinExistence type="predicted"/>
<feature type="compositionally biased region" description="Basic and acidic residues" evidence="1">
    <location>
        <begin position="63"/>
        <end position="72"/>
    </location>
</feature>